<dbReference type="InterPro" id="IPR022894">
    <property type="entry name" value="Oligoribonuclease"/>
</dbReference>
<dbReference type="PANTHER" id="PTHR11046:SF25">
    <property type="match status" value="1"/>
</dbReference>
<evidence type="ECO:0000313" key="4">
    <source>
        <dbReference type="Proteomes" id="UP000596742"/>
    </source>
</evidence>
<dbReference type="Proteomes" id="UP000596742">
    <property type="component" value="Unassembled WGS sequence"/>
</dbReference>
<dbReference type="PANTHER" id="PTHR11046">
    <property type="entry name" value="OLIGORIBONUCLEASE, MITOCHONDRIAL"/>
    <property type="match status" value="1"/>
</dbReference>
<feature type="coiled-coil region" evidence="2">
    <location>
        <begin position="155"/>
        <end position="182"/>
    </location>
</feature>
<keyword evidence="2" id="KW-0175">Coiled coil</keyword>
<gene>
    <name evidence="3" type="ORF">MGAL_10B037676</name>
</gene>
<name>A0A8B6EMZ5_MYTGA</name>
<proteinExistence type="predicted"/>
<evidence type="ECO:0000313" key="3">
    <source>
        <dbReference type="EMBL" id="VDI37409.1"/>
    </source>
</evidence>
<evidence type="ECO:0000256" key="1">
    <source>
        <dbReference type="ARBA" id="ARBA00022722"/>
    </source>
</evidence>
<evidence type="ECO:0000256" key="2">
    <source>
        <dbReference type="SAM" id="Coils"/>
    </source>
</evidence>
<sequence>MKKYIAYNRLEITDLKNRLHDLELEQEKIYHTVEIDLTKHSKFGRYTYTAETDLCIMELLNCHVPVDRDDTVIKSVFSLCNLKAKDETLPKKDYVSSVNVRRLAISQAHIAETCIEENRTLYTDETRKNGQSYGVFITSNENQEPCLMGLKHMSSKASKTELETLKEILKEIEDRTQYLQNENPPSSAYNILKDISNTMSDREATEKSFQQLLQDYRTTLLKENIDNFYQNQTNY</sequence>
<keyword evidence="1" id="KW-0378">Hydrolase</keyword>
<dbReference type="EMBL" id="UYJE01005441">
    <property type="protein sequence ID" value="VDI37409.1"/>
    <property type="molecule type" value="Genomic_DNA"/>
</dbReference>
<comment type="caution">
    <text evidence="3">The sequence shown here is derived from an EMBL/GenBank/DDBJ whole genome shotgun (WGS) entry which is preliminary data.</text>
</comment>
<dbReference type="OrthoDB" id="10434022at2759"/>
<keyword evidence="4" id="KW-1185">Reference proteome</keyword>
<accession>A0A8B6EMZ5</accession>
<reference evidence="3" key="1">
    <citation type="submission" date="2018-11" db="EMBL/GenBank/DDBJ databases">
        <authorList>
            <person name="Alioto T."/>
            <person name="Alioto T."/>
        </authorList>
    </citation>
    <scope>NUCLEOTIDE SEQUENCE</scope>
</reference>
<organism evidence="3 4">
    <name type="scientific">Mytilus galloprovincialis</name>
    <name type="common">Mediterranean mussel</name>
    <dbReference type="NCBI Taxonomy" id="29158"/>
    <lineage>
        <taxon>Eukaryota</taxon>
        <taxon>Metazoa</taxon>
        <taxon>Spiralia</taxon>
        <taxon>Lophotrochozoa</taxon>
        <taxon>Mollusca</taxon>
        <taxon>Bivalvia</taxon>
        <taxon>Autobranchia</taxon>
        <taxon>Pteriomorphia</taxon>
        <taxon>Mytilida</taxon>
        <taxon>Mytiloidea</taxon>
        <taxon>Mytilidae</taxon>
        <taxon>Mytilinae</taxon>
        <taxon>Mytilus</taxon>
    </lineage>
</organism>
<dbReference type="GO" id="GO:0000175">
    <property type="term" value="F:3'-5'-RNA exonuclease activity"/>
    <property type="evidence" value="ECO:0007669"/>
    <property type="project" value="InterPro"/>
</dbReference>
<protein>
    <submittedName>
        <fullName evidence="3">Uncharacterized protein</fullName>
    </submittedName>
</protein>
<keyword evidence="1" id="KW-0540">Nuclease</keyword>
<dbReference type="AlphaFoldDB" id="A0A8B6EMZ5"/>